<feature type="transmembrane region" description="Helical" evidence="1">
    <location>
        <begin position="50"/>
        <end position="72"/>
    </location>
</feature>
<sequence>MQSTSRQSATAICYAQAPYISAFMAQQDFDRIFGSREHVRAATDDRKYPFIYTLAGLTVYCSIFWIAVFKIIF</sequence>
<keyword evidence="1" id="KW-0812">Transmembrane</keyword>
<dbReference type="AlphaFoldDB" id="A0A1G4T1L9"/>
<protein>
    <submittedName>
        <fullName evidence="2">Uncharacterized protein</fullName>
    </submittedName>
</protein>
<name>A0A1G4T1L9_9CAUL</name>
<keyword evidence="3" id="KW-1185">Reference proteome</keyword>
<organism evidence="2 3">
    <name type="scientific">Asticcacaulis taihuensis</name>
    <dbReference type="NCBI Taxonomy" id="260084"/>
    <lineage>
        <taxon>Bacteria</taxon>
        <taxon>Pseudomonadati</taxon>
        <taxon>Pseudomonadota</taxon>
        <taxon>Alphaproteobacteria</taxon>
        <taxon>Caulobacterales</taxon>
        <taxon>Caulobacteraceae</taxon>
        <taxon>Asticcacaulis</taxon>
    </lineage>
</organism>
<dbReference type="EMBL" id="FMTS01000006">
    <property type="protein sequence ID" value="SCW75211.1"/>
    <property type="molecule type" value="Genomic_DNA"/>
</dbReference>
<gene>
    <name evidence="2" type="ORF">SAMN02927928_3134</name>
</gene>
<dbReference type="Proteomes" id="UP000199150">
    <property type="component" value="Unassembled WGS sequence"/>
</dbReference>
<evidence type="ECO:0000313" key="3">
    <source>
        <dbReference type="Proteomes" id="UP000199150"/>
    </source>
</evidence>
<accession>A0A1G4T1L9</accession>
<dbReference type="RefSeq" id="WP_090649892.1">
    <property type="nucleotide sequence ID" value="NZ_CBCRYE010000005.1"/>
</dbReference>
<keyword evidence="1" id="KW-1133">Transmembrane helix</keyword>
<keyword evidence="1" id="KW-0472">Membrane</keyword>
<evidence type="ECO:0000256" key="1">
    <source>
        <dbReference type="SAM" id="Phobius"/>
    </source>
</evidence>
<reference evidence="3" key="1">
    <citation type="submission" date="2016-10" db="EMBL/GenBank/DDBJ databases">
        <authorList>
            <person name="Varghese N."/>
            <person name="Submissions S."/>
        </authorList>
    </citation>
    <scope>NUCLEOTIDE SEQUENCE [LARGE SCALE GENOMIC DNA]</scope>
    <source>
        <strain evidence="3">CGMCC 1.3431</strain>
    </source>
</reference>
<evidence type="ECO:0000313" key="2">
    <source>
        <dbReference type="EMBL" id="SCW75211.1"/>
    </source>
</evidence>
<proteinExistence type="predicted"/>